<keyword evidence="3" id="KW-1185">Reference proteome</keyword>
<name>A0AAW0RIF5_9HYPO</name>
<proteinExistence type="inferred from homology"/>
<evidence type="ECO:0000256" key="1">
    <source>
        <dbReference type="ARBA" id="ARBA00038158"/>
    </source>
</evidence>
<dbReference type="PANTHER" id="PTHR43591">
    <property type="entry name" value="METHYLTRANSFERASE"/>
    <property type="match status" value="1"/>
</dbReference>
<dbReference type="AlphaFoldDB" id="A0AAW0RIF5"/>
<dbReference type="Gene3D" id="3.40.50.150">
    <property type="entry name" value="Vaccinia Virus protein VP39"/>
    <property type="match status" value="1"/>
</dbReference>
<gene>
    <name evidence="2" type="ORF">G3M48_010052</name>
</gene>
<dbReference type="GO" id="GO:0008168">
    <property type="term" value="F:methyltransferase activity"/>
    <property type="evidence" value="ECO:0007669"/>
    <property type="project" value="TreeGrafter"/>
</dbReference>
<organism evidence="2 3">
    <name type="scientific">Beauveria asiatica</name>
    <dbReference type="NCBI Taxonomy" id="1069075"/>
    <lineage>
        <taxon>Eukaryota</taxon>
        <taxon>Fungi</taxon>
        <taxon>Dikarya</taxon>
        <taxon>Ascomycota</taxon>
        <taxon>Pezizomycotina</taxon>
        <taxon>Sordariomycetes</taxon>
        <taxon>Hypocreomycetidae</taxon>
        <taxon>Hypocreales</taxon>
        <taxon>Cordycipitaceae</taxon>
        <taxon>Beauveria</taxon>
    </lineage>
</organism>
<comment type="caution">
    <text evidence="2">The sequence shown here is derived from an EMBL/GenBank/DDBJ whole genome shotgun (WGS) entry which is preliminary data.</text>
</comment>
<dbReference type="CDD" id="cd02440">
    <property type="entry name" value="AdoMet_MTases"/>
    <property type="match status" value="1"/>
</dbReference>
<dbReference type="SUPFAM" id="SSF53335">
    <property type="entry name" value="S-adenosyl-L-methionine-dependent methyltransferases"/>
    <property type="match status" value="1"/>
</dbReference>
<comment type="similarity">
    <text evidence="1">Belongs to the methyltransferase superfamily. LaeA methyltransferase family.</text>
</comment>
<dbReference type="InterPro" id="IPR029063">
    <property type="entry name" value="SAM-dependent_MTases_sf"/>
</dbReference>
<dbReference type="PANTHER" id="PTHR43591:SF24">
    <property type="entry name" value="2-METHOXY-6-POLYPRENYL-1,4-BENZOQUINOL METHYLASE, MITOCHONDRIAL"/>
    <property type="match status" value="1"/>
</dbReference>
<evidence type="ECO:0000313" key="3">
    <source>
        <dbReference type="Proteomes" id="UP001397290"/>
    </source>
</evidence>
<dbReference type="EMBL" id="JAAHCF010000875">
    <property type="protein sequence ID" value="KAK8141691.1"/>
    <property type="molecule type" value="Genomic_DNA"/>
</dbReference>
<dbReference type="Pfam" id="PF13489">
    <property type="entry name" value="Methyltransf_23"/>
    <property type="match status" value="1"/>
</dbReference>
<reference evidence="2 3" key="1">
    <citation type="submission" date="2020-02" db="EMBL/GenBank/DDBJ databases">
        <title>Comparative genomics of the hypocrealean fungal genus Beauvera.</title>
        <authorList>
            <person name="Showalter D.N."/>
            <person name="Bushley K.E."/>
            <person name="Rehner S.A."/>
        </authorList>
    </citation>
    <scope>NUCLEOTIDE SEQUENCE [LARGE SCALE GENOMIC DNA]</scope>
    <source>
        <strain evidence="2 3">ARSEF4384</strain>
    </source>
</reference>
<dbReference type="Proteomes" id="UP001397290">
    <property type="component" value="Unassembled WGS sequence"/>
</dbReference>
<evidence type="ECO:0000313" key="2">
    <source>
        <dbReference type="EMBL" id="KAK8141691.1"/>
    </source>
</evidence>
<sequence>MHERAEGVEASEMTIAGHDLLSADNILFNAPVQNPLRILDLGTGSGILAGELAKRFPAALVIGVDIFATRPAEFPSTCEYRRGNNEEKPEFEDGSFCFIVMRNLGGYLRGPDLLYREILRCLKRGGYFEHSEIDFLPSSSETPHSRCMKLLRDGQDRRSIPVVQHYEMKACFAQLHGLKVAIAKDLRAWFEDAKFEDITSKHVMLSGFDVKGDIENRLARLDSFFAEVRCRCMHPLNDKEMFNSCSLLRVKTFDKRIIVYGQAL</sequence>
<evidence type="ECO:0008006" key="4">
    <source>
        <dbReference type="Google" id="ProtNLM"/>
    </source>
</evidence>
<protein>
    <recommendedName>
        <fullName evidence="4">Methyltransferase domain-containing protein</fullName>
    </recommendedName>
</protein>
<accession>A0AAW0RIF5</accession>